<dbReference type="InterPro" id="IPR005667">
    <property type="entry name" value="Sulph_transpt2"/>
</dbReference>
<dbReference type="NCBIfam" id="TIGR02140">
    <property type="entry name" value="permease_CysW"/>
    <property type="match status" value="1"/>
</dbReference>
<feature type="transmembrane region" description="Helical" evidence="9">
    <location>
        <begin position="91"/>
        <end position="118"/>
    </location>
</feature>
<dbReference type="NCBIfam" id="TIGR00969">
    <property type="entry name" value="3a0106s02"/>
    <property type="match status" value="1"/>
</dbReference>
<dbReference type="AlphaFoldDB" id="A0A060LTF2"/>
<dbReference type="KEGG" id="ble:BleG1_0662"/>
<accession>A0A060LTF2</accession>
<evidence type="ECO:0000256" key="9">
    <source>
        <dbReference type="SAM" id="Phobius"/>
    </source>
</evidence>
<protein>
    <submittedName>
        <fullName evidence="11">Sulfate ABC transporter permease protein</fullName>
    </submittedName>
</protein>
<dbReference type="InterPro" id="IPR011866">
    <property type="entry name" value="CysW_permease"/>
</dbReference>
<evidence type="ECO:0000259" key="10">
    <source>
        <dbReference type="PROSITE" id="PS50928"/>
    </source>
</evidence>
<gene>
    <name evidence="11" type="ORF">BleG1_0662</name>
</gene>
<dbReference type="PROSITE" id="PS50928">
    <property type="entry name" value="ABC_TM1"/>
    <property type="match status" value="1"/>
</dbReference>
<evidence type="ECO:0000256" key="3">
    <source>
        <dbReference type="ARBA" id="ARBA00022448"/>
    </source>
</evidence>
<comment type="subcellular location">
    <subcellularLocation>
        <location evidence="1">Membrane</location>
        <topology evidence="1">Multi-pass membrane protein</topology>
    </subcellularLocation>
</comment>
<keyword evidence="12" id="KW-1185">Reference proteome</keyword>
<evidence type="ECO:0000256" key="2">
    <source>
        <dbReference type="ARBA" id="ARBA00011779"/>
    </source>
</evidence>
<dbReference type="eggNOG" id="COG4208">
    <property type="taxonomic scope" value="Bacteria"/>
</dbReference>
<organism evidence="11 12">
    <name type="scientific">Shouchella lehensis G1</name>
    <dbReference type="NCBI Taxonomy" id="1246626"/>
    <lineage>
        <taxon>Bacteria</taxon>
        <taxon>Bacillati</taxon>
        <taxon>Bacillota</taxon>
        <taxon>Bacilli</taxon>
        <taxon>Bacillales</taxon>
        <taxon>Bacillaceae</taxon>
        <taxon>Shouchella</taxon>
    </lineage>
</organism>
<evidence type="ECO:0000256" key="8">
    <source>
        <dbReference type="ARBA" id="ARBA00025323"/>
    </source>
</evidence>
<reference evidence="11 12" key="1">
    <citation type="journal article" date="2014" name="Gene">
        <title>A comparative genomic analysis of the alkalitolerant soil bacterium Bacillus lehensis G1.</title>
        <authorList>
            <person name="Noor Y.M."/>
            <person name="Samsulrizal N.H."/>
            <person name="Jema'on N.A."/>
            <person name="Low K.O."/>
            <person name="Ramli A.N."/>
            <person name="Alias N.I."/>
            <person name="Damis S.I."/>
            <person name="Fuzi S.F."/>
            <person name="Isa M.N."/>
            <person name="Murad A.M."/>
            <person name="Raih M.F."/>
            <person name="Bakar F.D."/>
            <person name="Najimudin N."/>
            <person name="Mahadi N.M."/>
            <person name="Illias R.M."/>
        </authorList>
    </citation>
    <scope>NUCLEOTIDE SEQUENCE [LARGE SCALE GENOMIC DNA]</scope>
    <source>
        <strain evidence="11 12">G1</strain>
    </source>
</reference>
<feature type="domain" description="ABC transmembrane type-1" evidence="10">
    <location>
        <begin position="56"/>
        <end position="263"/>
    </location>
</feature>
<keyword evidence="7 9" id="KW-0472">Membrane</keyword>
<dbReference type="EMBL" id="CP003923">
    <property type="protein sequence ID" value="AIC93270.1"/>
    <property type="molecule type" value="Genomic_DNA"/>
</dbReference>
<keyword evidence="4 9" id="KW-0812">Transmembrane</keyword>
<evidence type="ECO:0000256" key="7">
    <source>
        <dbReference type="ARBA" id="ARBA00023136"/>
    </source>
</evidence>
<sequence>MQAKKTWLSYVLISVAFLFLLLFLFLPLIVIFSGAFAQGFQVFVASITEPDALSAIQLTLLVVVITVPLHTLFGLAAAWALTKFRFKGRQFLITLIEIPFAVSPVIAGLLFILLYGVYGFFGEWLTANGFQVIFALPGIILATMFVTLPFVVRELIPLMEAQGSEAEEASVTLGASGWQTFLRVTLPAIKWGLLYGVILCTARTIGEFGAVSVVSGRIRGSTNTMPLHVEILYNEYQFTASFAIAALMSLFAIVTIVVKQLVESRQRKVKTK</sequence>
<keyword evidence="6" id="KW-0764">Sulfate transport</keyword>
<dbReference type="GO" id="GO:0005886">
    <property type="term" value="C:plasma membrane"/>
    <property type="evidence" value="ECO:0007669"/>
    <property type="project" value="InterPro"/>
</dbReference>
<dbReference type="STRING" id="1246626.BleG1_0662"/>
<dbReference type="PATRIC" id="fig|1246626.3.peg.660"/>
<evidence type="ECO:0000256" key="1">
    <source>
        <dbReference type="ARBA" id="ARBA00004141"/>
    </source>
</evidence>
<keyword evidence="5 9" id="KW-1133">Transmembrane helix</keyword>
<dbReference type="SUPFAM" id="SSF161098">
    <property type="entry name" value="MetI-like"/>
    <property type="match status" value="1"/>
</dbReference>
<dbReference type="InterPro" id="IPR035906">
    <property type="entry name" value="MetI-like_sf"/>
</dbReference>
<proteinExistence type="predicted"/>
<dbReference type="Proteomes" id="UP000027142">
    <property type="component" value="Chromosome"/>
</dbReference>
<feature type="transmembrane region" description="Helical" evidence="9">
    <location>
        <begin position="193"/>
        <end position="218"/>
    </location>
</feature>
<dbReference type="Pfam" id="PF00528">
    <property type="entry name" value="BPD_transp_1"/>
    <property type="match status" value="1"/>
</dbReference>
<dbReference type="HOGENOM" id="CLU_016047_14_0_9"/>
<name>A0A060LTF2_9BACI</name>
<evidence type="ECO:0000313" key="11">
    <source>
        <dbReference type="EMBL" id="AIC93270.1"/>
    </source>
</evidence>
<evidence type="ECO:0000313" key="12">
    <source>
        <dbReference type="Proteomes" id="UP000027142"/>
    </source>
</evidence>
<evidence type="ECO:0000256" key="6">
    <source>
        <dbReference type="ARBA" id="ARBA00023032"/>
    </source>
</evidence>
<dbReference type="Gene3D" id="1.10.3720.10">
    <property type="entry name" value="MetI-like"/>
    <property type="match status" value="1"/>
</dbReference>
<dbReference type="PANTHER" id="PTHR30406:SF1">
    <property type="entry name" value="SULFATE TRANSPORT SYSTEM PERMEASE PROTEIN CYSW"/>
    <property type="match status" value="1"/>
</dbReference>
<dbReference type="CDD" id="cd06261">
    <property type="entry name" value="TM_PBP2"/>
    <property type="match status" value="1"/>
</dbReference>
<feature type="transmembrane region" description="Helical" evidence="9">
    <location>
        <begin position="130"/>
        <end position="152"/>
    </location>
</feature>
<dbReference type="GO" id="GO:0015419">
    <property type="term" value="F:ABC-type sulfate transporter activity"/>
    <property type="evidence" value="ECO:0007669"/>
    <property type="project" value="InterPro"/>
</dbReference>
<dbReference type="InterPro" id="IPR000515">
    <property type="entry name" value="MetI-like"/>
</dbReference>
<dbReference type="OrthoDB" id="9774448at2"/>
<comment type="subunit">
    <text evidence="2">The complex is composed of two ATP-binding proteins (CysA), two transmembrane proteins (CysT and CysW) and a solute-binding protein (CysP).</text>
</comment>
<feature type="transmembrane region" description="Helical" evidence="9">
    <location>
        <begin position="7"/>
        <end position="36"/>
    </location>
</feature>
<evidence type="ECO:0000256" key="5">
    <source>
        <dbReference type="ARBA" id="ARBA00022989"/>
    </source>
</evidence>
<keyword evidence="3" id="KW-0813">Transport</keyword>
<dbReference type="PANTHER" id="PTHR30406">
    <property type="entry name" value="SULFATE TRANSPORT SYSTEM PERMEASE PROTEIN"/>
    <property type="match status" value="1"/>
</dbReference>
<feature type="transmembrane region" description="Helical" evidence="9">
    <location>
        <begin position="56"/>
        <end position="79"/>
    </location>
</feature>
<comment type="function">
    <text evidence="8">Part of the ABC transporter complex CysAWTP (TC 3.A.1.6.1) involved in sulfate/thiosulfate import. Probably responsible for the translocation of the substrate across the membrane.</text>
</comment>
<evidence type="ECO:0000256" key="4">
    <source>
        <dbReference type="ARBA" id="ARBA00022692"/>
    </source>
</evidence>
<dbReference type="RefSeq" id="WP_051667307.1">
    <property type="nucleotide sequence ID" value="NZ_CP003923.1"/>
</dbReference>
<feature type="transmembrane region" description="Helical" evidence="9">
    <location>
        <begin position="238"/>
        <end position="258"/>
    </location>
</feature>